<evidence type="ECO:0000256" key="3">
    <source>
        <dbReference type="RuleBase" id="RU003694"/>
    </source>
</evidence>
<dbReference type="InterPro" id="IPR018201">
    <property type="entry name" value="Ketoacyl_synth_AS"/>
</dbReference>
<dbReference type="InterPro" id="IPR014030">
    <property type="entry name" value="Ketoacyl_synth_N"/>
</dbReference>
<gene>
    <name evidence="5" type="ORF">JMN32_09405</name>
</gene>
<reference evidence="5" key="1">
    <citation type="submission" date="2021-01" db="EMBL/GenBank/DDBJ databases">
        <title>Fulvivirga kasyanovii gen. nov., sp nov., a novel member of the phylum Bacteroidetes isolated from seawater in a mussel farm.</title>
        <authorList>
            <person name="Zhao L.-H."/>
            <person name="Wang Z.-J."/>
        </authorList>
    </citation>
    <scope>NUCLEOTIDE SEQUENCE</scope>
    <source>
        <strain evidence="5">29W222</strain>
    </source>
</reference>
<evidence type="ECO:0000313" key="5">
    <source>
        <dbReference type="EMBL" id="MBL6446525.1"/>
    </source>
</evidence>
<dbReference type="CDD" id="cd00834">
    <property type="entry name" value="KAS_I_II"/>
    <property type="match status" value="1"/>
</dbReference>
<feature type="domain" description="Ketosynthase family 3 (KS3)" evidence="4">
    <location>
        <begin position="2"/>
        <end position="396"/>
    </location>
</feature>
<proteinExistence type="inferred from homology"/>
<name>A0A937KDX5_9BACT</name>
<dbReference type="PROSITE" id="PS52004">
    <property type="entry name" value="KS3_2"/>
    <property type="match status" value="1"/>
</dbReference>
<comment type="similarity">
    <text evidence="1 3">Belongs to the thiolase-like superfamily. Beta-ketoacyl-ACP synthases family.</text>
</comment>
<dbReference type="GO" id="GO:0006633">
    <property type="term" value="P:fatty acid biosynthetic process"/>
    <property type="evidence" value="ECO:0007669"/>
    <property type="project" value="InterPro"/>
</dbReference>
<dbReference type="PANTHER" id="PTHR11712">
    <property type="entry name" value="POLYKETIDE SYNTHASE-RELATED"/>
    <property type="match status" value="1"/>
</dbReference>
<dbReference type="Gene3D" id="3.40.47.10">
    <property type="match status" value="1"/>
</dbReference>
<protein>
    <submittedName>
        <fullName evidence="5">Beta-ketoacyl-[acyl-carrier-protein] synthase family protein</fullName>
    </submittedName>
</protein>
<dbReference type="SMART" id="SM00825">
    <property type="entry name" value="PKS_KS"/>
    <property type="match status" value="1"/>
</dbReference>
<evidence type="ECO:0000256" key="2">
    <source>
        <dbReference type="ARBA" id="ARBA00022679"/>
    </source>
</evidence>
<dbReference type="PANTHER" id="PTHR11712:SF320">
    <property type="entry name" value="BETA-KETOACYL SYNTHASE"/>
    <property type="match status" value="1"/>
</dbReference>
<dbReference type="InterPro" id="IPR014031">
    <property type="entry name" value="Ketoacyl_synth_C"/>
</dbReference>
<dbReference type="GO" id="GO:0004315">
    <property type="term" value="F:3-oxoacyl-[acyl-carrier-protein] synthase activity"/>
    <property type="evidence" value="ECO:0007669"/>
    <property type="project" value="InterPro"/>
</dbReference>
<organism evidence="5 6">
    <name type="scientific">Fulvivirga marina</name>
    <dbReference type="NCBI Taxonomy" id="2494733"/>
    <lineage>
        <taxon>Bacteria</taxon>
        <taxon>Pseudomonadati</taxon>
        <taxon>Bacteroidota</taxon>
        <taxon>Cytophagia</taxon>
        <taxon>Cytophagales</taxon>
        <taxon>Fulvivirgaceae</taxon>
        <taxon>Fulvivirga</taxon>
    </lineage>
</organism>
<dbReference type="InterPro" id="IPR000794">
    <property type="entry name" value="Beta-ketoacyl_synthase"/>
</dbReference>
<dbReference type="EMBL" id="JAEUGD010000031">
    <property type="protein sequence ID" value="MBL6446525.1"/>
    <property type="molecule type" value="Genomic_DNA"/>
</dbReference>
<dbReference type="Pfam" id="PF02801">
    <property type="entry name" value="Ketoacyl-synt_C"/>
    <property type="match status" value="1"/>
</dbReference>
<sequence length="398" mass="41821">MQPKVYVSGYGIVSSLGIGADSNFTALRSSESGISNPSLLGTIHQDMPVGELKVSNAELAELVGLQGLITSRTTLLAILAAQEAVETAGLTPKILDNTALINGTSVGGMDISEWAYQDVLREKEVDYIPSFQGHDCGYSTMKVANKLGLKGILQTISTACSSSANAIMNAGRVIKSGMADCVIAGGTDALSLFTLNGFNSLKILDQAYCKPFDEERQGLNLGEGAAFLVLESEQSLNKRKGTALAELVGYGNANDTYHQTASSPEGKGALMAMKKALSISGVPPEKIDYINAHGTGTANNDLSESRAIKEVFGAEVPSYSSTKAYTGHTLGAAGAIEAVFSILAIQHQMIFPNLNFSRSMEVIKSPVTSLTPMKVQHVLSNSFGFGGNCSSLIFADIS</sequence>
<comment type="caution">
    <text evidence="5">The sequence shown here is derived from an EMBL/GenBank/DDBJ whole genome shotgun (WGS) entry which is preliminary data.</text>
</comment>
<dbReference type="InterPro" id="IPR020841">
    <property type="entry name" value="PKS_Beta-ketoAc_synthase_dom"/>
</dbReference>
<dbReference type="SUPFAM" id="SSF53901">
    <property type="entry name" value="Thiolase-like"/>
    <property type="match status" value="1"/>
</dbReference>
<accession>A0A937KDX5</accession>
<dbReference type="AlphaFoldDB" id="A0A937KDX5"/>
<evidence type="ECO:0000259" key="4">
    <source>
        <dbReference type="PROSITE" id="PS52004"/>
    </source>
</evidence>
<keyword evidence="2 3" id="KW-0808">Transferase</keyword>
<evidence type="ECO:0000256" key="1">
    <source>
        <dbReference type="ARBA" id="ARBA00008467"/>
    </source>
</evidence>
<dbReference type="Pfam" id="PF00109">
    <property type="entry name" value="ketoacyl-synt"/>
    <property type="match status" value="1"/>
</dbReference>
<dbReference type="Proteomes" id="UP000614216">
    <property type="component" value="Unassembled WGS sequence"/>
</dbReference>
<keyword evidence="6" id="KW-1185">Reference proteome</keyword>
<dbReference type="GO" id="GO:0005829">
    <property type="term" value="C:cytosol"/>
    <property type="evidence" value="ECO:0007669"/>
    <property type="project" value="TreeGrafter"/>
</dbReference>
<dbReference type="PROSITE" id="PS00606">
    <property type="entry name" value="KS3_1"/>
    <property type="match status" value="1"/>
</dbReference>
<evidence type="ECO:0000313" key="6">
    <source>
        <dbReference type="Proteomes" id="UP000614216"/>
    </source>
</evidence>
<dbReference type="InterPro" id="IPR016039">
    <property type="entry name" value="Thiolase-like"/>
</dbReference>